<evidence type="ECO:0000313" key="3">
    <source>
        <dbReference type="EMBL" id="MPN31006.1"/>
    </source>
</evidence>
<dbReference type="InterPro" id="IPR027954">
    <property type="entry name" value="Transcobalamin-like_C"/>
</dbReference>
<feature type="transmembrane region" description="Helical" evidence="1">
    <location>
        <begin position="7"/>
        <end position="27"/>
    </location>
</feature>
<reference evidence="3" key="1">
    <citation type="submission" date="2019-08" db="EMBL/GenBank/DDBJ databases">
        <authorList>
            <person name="Kucharzyk K."/>
            <person name="Murdoch R.W."/>
            <person name="Higgins S."/>
            <person name="Loffler F."/>
        </authorList>
    </citation>
    <scope>NUCLEOTIDE SEQUENCE</scope>
</reference>
<accession>A0A645GXN0</accession>
<gene>
    <name evidence="3" type="ORF">SDC9_178477</name>
</gene>
<feature type="domain" description="Transcobalamin-like C-terminal" evidence="2">
    <location>
        <begin position="63"/>
        <end position="129"/>
    </location>
</feature>
<dbReference type="AlphaFoldDB" id="A0A645GXN0"/>
<organism evidence="3">
    <name type="scientific">bioreactor metagenome</name>
    <dbReference type="NCBI Taxonomy" id="1076179"/>
    <lineage>
        <taxon>unclassified sequences</taxon>
        <taxon>metagenomes</taxon>
        <taxon>ecological metagenomes</taxon>
    </lineage>
</organism>
<dbReference type="Gene3D" id="2.170.130.30">
    <property type="match status" value="1"/>
</dbReference>
<dbReference type="EMBL" id="VSSQ01082349">
    <property type="protein sequence ID" value="MPN31006.1"/>
    <property type="molecule type" value="Genomic_DNA"/>
</dbReference>
<dbReference type="Pfam" id="PF14478">
    <property type="entry name" value="DUF4430"/>
    <property type="match status" value="1"/>
</dbReference>
<name>A0A645GXN0_9ZZZZ</name>
<protein>
    <recommendedName>
        <fullName evidence="2">Transcobalamin-like C-terminal domain-containing protein</fullName>
    </recommendedName>
</protein>
<evidence type="ECO:0000259" key="2">
    <source>
        <dbReference type="Pfam" id="PF14478"/>
    </source>
</evidence>
<evidence type="ECO:0000256" key="1">
    <source>
        <dbReference type="SAM" id="Phobius"/>
    </source>
</evidence>
<sequence>MKSENKYLRGLILFIVLIAVLFGIYIWKKPQTVKGDKEIGITVIDDKGKEVQYFDSTDADYLRTVLDELEEQDFSYSGDEGIYGYYVYKVNGVKADNISAYWAFYVNGKYCSYGVDNQPVNDGDMFEIIYEKVSQDSRS</sequence>
<keyword evidence="1" id="KW-1133">Transmembrane helix</keyword>
<keyword evidence="1" id="KW-0812">Transmembrane</keyword>
<keyword evidence="1" id="KW-0472">Membrane</keyword>
<comment type="caution">
    <text evidence="3">The sequence shown here is derived from an EMBL/GenBank/DDBJ whole genome shotgun (WGS) entry which is preliminary data.</text>
</comment>
<proteinExistence type="predicted"/>